<evidence type="ECO:0000256" key="5">
    <source>
        <dbReference type="ARBA" id="ARBA00022692"/>
    </source>
</evidence>
<gene>
    <name evidence="9" type="ORF">FNM00_14175</name>
</gene>
<keyword evidence="3" id="KW-0328">Glycosyltransferase</keyword>
<dbReference type="PANTHER" id="PTHR33908">
    <property type="entry name" value="MANNOSYLTRANSFERASE YKCB-RELATED"/>
    <property type="match status" value="1"/>
</dbReference>
<dbReference type="GO" id="GO:0005886">
    <property type="term" value="C:plasma membrane"/>
    <property type="evidence" value="ECO:0007669"/>
    <property type="project" value="UniProtKB-SubCell"/>
</dbReference>
<evidence type="ECO:0000256" key="1">
    <source>
        <dbReference type="ARBA" id="ARBA00004651"/>
    </source>
</evidence>
<dbReference type="EMBL" id="VLNT01000013">
    <property type="protein sequence ID" value="TSD58635.1"/>
    <property type="molecule type" value="Genomic_DNA"/>
</dbReference>
<evidence type="ECO:0000256" key="3">
    <source>
        <dbReference type="ARBA" id="ARBA00022676"/>
    </source>
</evidence>
<dbReference type="AlphaFoldDB" id="A0A554RX40"/>
<comment type="subcellular location">
    <subcellularLocation>
        <location evidence="1">Cell membrane</location>
        <topology evidence="1">Multi-pass membrane protein</topology>
    </subcellularLocation>
</comment>
<feature type="transmembrane region" description="Helical" evidence="8">
    <location>
        <begin position="104"/>
        <end position="124"/>
    </location>
</feature>
<feature type="transmembrane region" description="Helical" evidence="8">
    <location>
        <begin position="75"/>
        <end position="97"/>
    </location>
</feature>
<dbReference type="PANTHER" id="PTHR33908:SF11">
    <property type="entry name" value="MEMBRANE PROTEIN"/>
    <property type="match status" value="1"/>
</dbReference>
<evidence type="ECO:0000313" key="9">
    <source>
        <dbReference type="EMBL" id="TSD58635.1"/>
    </source>
</evidence>
<keyword evidence="5 8" id="KW-0812">Transmembrane</keyword>
<feature type="transmembrane region" description="Helical" evidence="8">
    <location>
        <begin position="315"/>
        <end position="333"/>
    </location>
</feature>
<keyword evidence="2" id="KW-1003">Cell membrane</keyword>
<feature type="transmembrane region" description="Helical" evidence="8">
    <location>
        <begin position="130"/>
        <end position="149"/>
    </location>
</feature>
<evidence type="ECO:0000256" key="8">
    <source>
        <dbReference type="SAM" id="Phobius"/>
    </source>
</evidence>
<keyword evidence="7 8" id="KW-0472">Membrane</keyword>
<evidence type="ECO:0008006" key="11">
    <source>
        <dbReference type="Google" id="ProtNLM"/>
    </source>
</evidence>
<keyword evidence="6 8" id="KW-1133">Transmembrane helix</keyword>
<organism evidence="9 10">
    <name type="scientific">Aeromicrobium piscarium</name>
    <dbReference type="NCBI Taxonomy" id="2590901"/>
    <lineage>
        <taxon>Bacteria</taxon>
        <taxon>Bacillati</taxon>
        <taxon>Actinomycetota</taxon>
        <taxon>Actinomycetes</taxon>
        <taxon>Propionibacteriales</taxon>
        <taxon>Nocardioidaceae</taxon>
        <taxon>Aeromicrobium</taxon>
    </lineage>
</organism>
<evidence type="ECO:0000256" key="6">
    <source>
        <dbReference type="ARBA" id="ARBA00022989"/>
    </source>
</evidence>
<feature type="transmembrane region" description="Helical" evidence="8">
    <location>
        <begin position="291"/>
        <end position="309"/>
    </location>
</feature>
<dbReference type="InterPro" id="IPR050297">
    <property type="entry name" value="LipidA_mod_glycosyltrf_83"/>
</dbReference>
<keyword evidence="10" id="KW-1185">Reference proteome</keyword>
<keyword evidence="4" id="KW-0808">Transferase</keyword>
<feature type="transmembrane region" description="Helical" evidence="8">
    <location>
        <begin position="340"/>
        <end position="358"/>
    </location>
</feature>
<dbReference type="GO" id="GO:0016763">
    <property type="term" value="F:pentosyltransferase activity"/>
    <property type="evidence" value="ECO:0007669"/>
    <property type="project" value="TreeGrafter"/>
</dbReference>
<proteinExistence type="predicted"/>
<reference evidence="9 10" key="1">
    <citation type="submission" date="2019-07" db="EMBL/GenBank/DDBJ databases">
        <authorList>
            <person name="Zhao L.H."/>
        </authorList>
    </citation>
    <scope>NUCLEOTIDE SEQUENCE [LARGE SCALE GENOMIC DNA]</scope>
    <source>
        <strain evidence="9 10">Co35</strain>
    </source>
</reference>
<evidence type="ECO:0000313" key="10">
    <source>
        <dbReference type="Proteomes" id="UP000316988"/>
    </source>
</evidence>
<feature type="transmembrane region" description="Helical" evidence="8">
    <location>
        <begin position="204"/>
        <end position="225"/>
    </location>
</feature>
<evidence type="ECO:0000256" key="2">
    <source>
        <dbReference type="ARBA" id="ARBA00022475"/>
    </source>
</evidence>
<feature type="transmembrane region" description="Helical" evidence="8">
    <location>
        <begin position="156"/>
        <end position="174"/>
    </location>
</feature>
<evidence type="ECO:0000256" key="4">
    <source>
        <dbReference type="ARBA" id="ARBA00022679"/>
    </source>
</evidence>
<feature type="transmembrane region" description="Helical" evidence="8">
    <location>
        <begin position="180"/>
        <end position="197"/>
    </location>
</feature>
<dbReference type="Proteomes" id="UP000316988">
    <property type="component" value="Unassembled WGS sequence"/>
</dbReference>
<evidence type="ECO:0000256" key="7">
    <source>
        <dbReference type="ARBA" id="ARBA00023136"/>
    </source>
</evidence>
<dbReference type="OrthoDB" id="3778591at2"/>
<dbReference type="RefSeq" id="WP_143914201.1">
    <property type="nucleotide sequence ID" value="NZ_VLNT01000013.1"/>
</dbReference>
<protein>
    <recommendedName>
        <fullName evidence="11">Glycosyltransferase RgtA/B/C/D-like domain-containing protein</fullName>
    </recommendedName>
</protein>
<feature type="transmembrane region" description="Helical" evidence="8">
    <location>
        <begin position="265"/>
        <end position="284"/>
    </location>
</feature>
<comment type="caution">
    <text evidence="9">The sequence shown here is derived from an EMBL/GenBank/DDBJ whole genome shotgun (WGS) entry which is preliminary data.</text>
</comment>
<name>A0A554RX40_9ACTN</name>
<dbReference type="GO" id="GO:0009103">
    <property type="term" value="P:lipopolysaccharide biosynthetic process"/>
    <property type="evidence" value="ECO:0007669"/>
    <property type="project" value="UniProtKB-ARBA"/>
</dbReference>
<sequence>MTRPRLLLVALAIVVAAATRLPRLSHPLTPDEAGFLIVGRGWSSAGAQLYGAQWVDRPPVLIAIFRFAEQAGGLYALRLIGVLAAALTVLLAARVAVRIAGGSAAVPAAWAAALMVATPVVANGRVDGELLAAPFVLAGLSAAVAALAPEISARQVLIRASLAGVAGLTAMMIKQNFVDVAVFAAVAGLVALLRREIDWPRARLLVVGFVGGAAAALAVILLWSWSRGTSPIELYEALYPFRIEASRAIDEGAAAVIERRSALRLALVLGGAVPLTVIALPLLWRRGTAAVWGMVAVVAFGLFSVAAGGSAWLHYLVQLCGPVAVLTGVAAATYRIRGRLAIAAGLILVLVAGVVTQIELPDRPTQLTRERSGEAIAAVSDPGDSIVVFPYGANIAYASGLDTPYPYLWMLPAIVRDTDLSTLGGLIRGENPPTWLVLTTQPDRWPNYGLTGPTDLLDERYAEVGELCGRPVYLMRDADRAAPVDPCA</sequence>
<accession>A0A554RX40</accession>